<evidence type="ECO:0000313" key="8">
    <source>
        <dbReference type="EMBL" id="OGK03262.1"/>
    </source>
</evidence>
<gene>
    <name evidence="8" type="ORF">A2519_13120</name>
</gene>
<dbReference type="EMBL" id="MFYX01000092">
    <property type="protein sequence ID" value="OGK03262.1"/>
    <property type="molecule type" value="Genomic_DNA"/>
</dbReference>
<keyword evidence="4 7" id="KW-0812">Transmembrane</keyword>
<comment type="caution">
    <text evidence="8">The sequence shown here is derived from an EMBL/GenBank/DDBJ whole genome shotgun (WGS) entry which is preliminary data.</text>
</comment>
<evidence type="ECO:0008006" key="10">
    <source>
        <dbReference type="Google" id="ProtNLM"/>
    </source>
</evidence>
<accession>A0A1F7F9R4</accession>
<dbReference type="Proteomes" id="UP000179243">
    <property type="component" value="Unassembled WGS sequence"/>
</dbReference>
<keyword evidence="5" id="KW-1133">Transmembrane helix</keyword>
<proteinExistence type="inferred from homology"/>
<keyword evidence="7" id="KW-0813">Transport</keyword>
<dbReference type="InterPro" id="IPR003400">
    <property type="entry name" value="ExbD"/>
</dbReference>
<evidence type="ECO:0000256" key="5">
    <source>
        <dbReference type="ARBA" id="ARBA00022989"/>
    </source>
</evidence>
<dbReference type="GO" id="GO:0015031">
    <property type="term" value="P:protein transport"/>
    <property type="evidence" value="ECO:0007669"/>
    <property type="project" value="UniProtKB-KW"/>
</dbReference>
<dbReference type="GO" id="GO:0005886">
    <property type="term" value="C:plasma membrane"/>
    <property type="evidence" value="ECO:0007669"/>
    <property type="project" value="UniProtKB-SubCell"/>
</dbReference>
<evidence type="ECO:0000256" key="1">
    <source>
        <dbReference type="ARBA" id="ARBA00004162"/>
    </source>
</evidence>
<evidence type="ECO:0000256" key="2">
    <source>
        <dbReference type="ARBA" id="ARBA00005811"/>
    </source>
</evidence>
<name>A0A1F7F9R4_UNCRA</name>
<evidence type="ECO:0000256" key="4">
    <source>
        <dbReference type="ARBA" id="ARBA00022692"/>
    </source>
</evidence>
<evidence type="ECO:0000256" key="3">
    <source>
        <dbReference type="ARBA" id="ARBA00022475"/>
    </source>
</evidence>
<protein>
    <recommendedName>
        <fullName evidence="10">Biopolymer transporter ExbD</fullName>
    </recommendedName>
</protein>
<sequence>MAKKNPRKRRGMSVESAEMNLTPMMNLFSNLIPFLLLCASFASIKILDVNLPEVQMMNQPVQQKDKEDEGLLLTVFITDEGVRLGAKGAMLPTTFVREFHKYKYNFPKGSAHQEEYIFPITKATKKDLPLCPQDPGRRLTLYERDEILLYAVTKQSEDDTGIVQQALGNKLNETLTNSAGAVLNQLPNVGDTVYVLNMLNRRMEIVRDPAEYFIKELTLYDELASRLMRIYSNYPNVPDAGEIKVVAEDDVVFDKIIHVMDICREFGFPKISIGKLAG</sequence>
<keyword evidence="3" id="KW-1003">Cell membrane</keyword>
<dbReference type="Pfam" id="PF02472">
    <property type="entry name" value="ExbD"/>
    <property type="match status" value="1"/>
</dbReference>
<dbReference type="AlphaFoldDB" id="A0A1F7F9R4"/>
<organism evidence="8 9">
    <name type="scientific">Candidatus Raymondbacteria bacterium RIFOXYD12_FULL_49_13</name>
    <dbReference type="NCBI Taxonomy" id="1817890"/>
    <lineage>
        <taxon>Bacteria</taxon>
        <taxon>Raymondiibacteriota</taxon>
    </lineage>
</organism>
<evidence type="ECO:0000256" key="7">
    <source>
        <dbReference type="RuleBase" id="RU003879"/>
    </source>
</evidence>
<reference evidence="8 9" key="1">
    <citation type="journal article" date="2016" name="Nat. Commun.">
        <title>Thousands of microbial genomes shed light on interconnected biogeochemical processes in an aquifer system.</title>
        <authorList>
            <person name="Anantharaman K."/>
            <person name="Brown C.T."/>
            <person name="Hug L.A."/>
            <person name="Sharon I."/>
            <person name="Castelle C.J."/>
            <person name="Probst A.J."/>
            <person name="Thomas B.C."/>
            <person name="Singh A."/>
            <person name="Wilkins M.J."/>
            <person name="Karaoz U."/>
            <person name="Brodie E.L."/>
            <person name="Williams K.H."/>
            <person name="Hubbard S.S."/>
            <person name="Banfield J.F."/>
        </authorList>
    </citation>
    <scope>NUCLEOTIDE SEQUENCE [LARGE SCALE GENOMIC DNA]</scope>
</reference>
<comment type="subcellular location">
    <subcellularLocation>
        <location evidence="1">Cell membrane</location>
        <topology evidence="1">Single-pass membrane protein</topology>
    </subcellularLocation>
    <subcellularLocation>
        <location evidence="7">Cell membrane</location>
        <topology evidence="7">Single-pass type II membrane protein</topology>
    </subcellularLocation>
</comment>
<evidence type="ECO:0000313" key="9">
    <source>
        <dbReference type="Proteomes" id="UP000179243"/>
    </source>
</evidence>
<evidence type="ECO:0000256" key="6">
    <source>
        <dbReference type="ARBA" id="ARBA00023136"/>
    </source>
</evidence>
<keyword evidence="6" id="KW-0472">Membrane</keyword>
<dbReference type="GO" id="GO:0022857">
    <property type="term" value="F:transmembrane transporter activity"/>
    <property type="evidence" value="ECO:0007669"/>
    <property type="project" value="InterPro"/>
</dbReference>
<comment type="similarity">
    <text evidence="2 7">Belongs to the ExbD/TolR family.</text>
</comment>
<keyword evidence="7" id="KW-0653">Protein transport</keyword>